<dbReference type="EMBL" id="AAQJ02000001">
    <property type="protein sequence ID" value="EDP46723.1"/>
    <property type="molecule type" value="Genomic_DNA"/>
</dbReference>
<dbReference type="EC" id="3.1.11.6" evidence="5"/>
<comment type="subcellular location">
    <subcellularLocation>
        <location evidence="5 6">Cytoplasm</location>
    </subcellularLocation>
</comment>
<keyword evidence="3 5" id="KW-0378">Hydrolase</keyword>
<comment type="function">
    <text evidence="5">Bidirectionally degrades single-stranded DNA into large acid-insoluble oligonucleotides, which are then degraded further into small acid-soluble oligonucleotides.</text>
</comment>
<evidence type="ECO:0000256" key="5">
    <source>
        <dbReference type="HAMAP-Rule" id="MF_00378"/>
    </source>
</evidence>
<feature type="domain" description="OB-fold nucleic acid binding" evidence="8">
    <location>
        <begin position="7"/>
        <end position="99"/>
    </location>
</feature>
<dbReference type="GO" id="GO:0006308">
    <property type="term" value="P:DNA catabolic process"/>
    <property type="evidence" value="ECO:0007669"/>
    <property type="project" value="UniProtKB-UniRule"/>
</dbReference>
<evidence type="ECO:0000256" key="6">
    <source>
        <dbReference type="RuleBase" id="RU004355"/>
    </source>
</evidence>
<dbReference type="eggNOG" id="COG1570">
    <property type="taxonomic scope" value="Bacteria"/>
</dbReference>
<dbReference type="PANTHER" id="PTHR30008:SF0">
    <property type="entry name" value="EXODEOXYRIBONUCLEASE 7 LARGE SUBUNIT"/>
    <property type="match status" value="1"/>
</dbReference>
<evidence type="ECO:0000259" key="8">
    <source>
        <dbReference type="Pfam" id="PF13742"/>
    </source>
</evidence>
<dbReference type="Pfam" id="PF13742">
    <property type="entry name" value="tRNA_anti_2"/>
    <property type="match status" value="1"/>
</dbReference>
<reference evidence="9" key="1">
    <citation type="submission" date="2006-04" db="EMBL/GenBank/DDBJ databases">
        <authorList>
            <person name="Seshadri R."/>
            <person name="Federici B.A."/>
        </authorList>
    </citation>
    <scope>NUCLEOTIDE SEQUENCE [LARGE SCALE GENOMIC DNA]</scope>
</reference>
<dbReference type="GO" id="GO:0005737">
    <property type="term" value="C:cytoplasm"/>
    <property type="evidence" value="ECO:0007669"/>
    <property type="project" value="UniProtKB-SubCell"/>
</dbReference>
<dbReference type="NCBIfam" id="TIGR00237">
    <property type="entry name" value="xseA"/>
    <property type="match status" value="1"/>
</dbReference>
<dbReference type="Pfam" id="PF02601">
    <property type="entry name" value="Exonuc_VII_L"/>
    <property type="match status" value="1"/>
</dbReference>
<dbReference type="GO" id="GO:0008855">
    <property type="term" value="F:exodeoxyribonuclease VII activity"/>
    <property type="evidence" value="ECO:0007669"/>
    <property type="project" value="UniProtKB-UniRule"/>
</dbReference>
<gene>
    <name evidence="5 9" type="primary">xseA</name>
    <name evidence="9" type="ORF">RICGR_1191</name>
</gene>
<sequence>MSKKLIYSISELNQMVQTLLEDAFLPIWVEGEVSNFASPNSGHWYFSLKDEKAQVRCALFKGKQLYKDNLLKNGMQILARAKISLYPTRGEFQLIIDQFESTGEGMLRKTFEQLKAQLKAQGLFDLKHKKPLPQFPRTIGIISSETGAALRDICVVLKKRFPAIQVILYPSLVQGKNAGMQLVEQIKTANQRKECDLLILARGGGTLEDLWPFNEECVARAIFKSKLPLISAVGHETDFTIADFVADKRAATPTMAAQLASPDGCEYQRRLDSINQRLIKLIGSLLKNNHLYLENLAKRLRHPQQRLQASFQHCDELAQRLHLSINRQLYLYEQKLSSLSRTLHAVSPLASLARGYAIVRDATSQKILRNSKKVKLGQEITTKLAKGELLCEVKKQL</sequence>
<keyword evidence="4 5" id="KW-0269">Exonuclease</keyword>
<comment type="catalytic activity">
    <reaction evidence="5 6">
        <text>Exonucleolytic cleavage in either 5'- to 3'- or 3'- to 5'-direction to yield nucleoside 5'-phosphates.</text>
        <dbReference type="EC" id="3.1.11.6"/>
    </reaction>
</comment>
<keyword evidence="2 5" id="KW-0540">Nuclease</keyword>
<dbReference type="OrthoDB" id="9802795at2"/>
<feature type="domain" description="Exonuclease VII large subunit C-terminal" evidence="7">
    <location>
        <begin position="123"/>
        <end position="340"/>
    </location>
</feature>
<evidence type="ECO:0000256" key="4">
    <source>
        <dbReference type="ARBA" id="ARBA00022839"/>
    </source>
</evidence>
<comment type="similarity">
    <text evidence="5 6">Belongs to the XseA family.</text>
</comment>
<evidence type="ECO:0000256" key="1">
    <source>
        <dbReference type="ARBA" id="ARBA00022490"/>
    </source>
</evidence>
<reference evidence="9" key="2">
    <citation type="submission" date="2007-10" db="EMBL/GenBank/DDBJ databases">
        <authorList>
            <person name="Myers G.S."/>
        </authorList>
    </citation>
    <scope>NUCLEOTIDE SEQUENCE [LARGE SCALE GENOMIC DNA]</scope>
</reference>
<dbReference type="HAMAP" id="MF_00378">
    <property type="entry name" value="Exonuc_7_L"/>
    <property type="match status" value="1"/>
</dbReference>
<evidence type="ECO:0000313" key="10">
    <source>
        <dbReference type="Proteomes" id="UP000054075"/>
    </source>
</evidence>
<keyword evidence="1 5" id="KW-0963">Cytoplasm</keyword>
<name>A8PP35_9COXI</name>
<dbReference type="Proteomes" id="UP000054075">
    <property type="component" value="Unassembled WGS sequence"/>
</dbReference>
<dbReference type="STRING" id="59196.RICGR_1191"/>
<comment type="subunit">
    <text evidence="5">Heterooligomer composed of large and small subunits.</text>
</comment>
<protein>
    <recommendedName>
        <fullName evidence="5">Exodeoxyribonuclease 7 large subunit</fullName>
        <ecNumber evidence="5">3.1.11.6</ecNumber>
    </recommendedName>
    <alternativeName>
        <fullName evidence="5">Exodeoxyribonuclease VII large subunit</fullName>
        <shortName evidence="5">Exonuclease VII large subunit</shortName>
    </alternativeName>
</protein>
<comment type="caution">
    <text evidence="9">The sequence shown here is derived from an EMBL/GenBank/DDBJ whole genome shotgun (WGS) entry which is preliminary data.</text>
</comment>
<evidence type="ECO:0000313" key="9">
    <source>
        <dbReference type="EMBL" id="EDP46723.1"/>
    </source>
</evidence>
<dbReference type="RefSeq" id="WP_006035695.1">
    <property type="nucleotide sequence ID" value="NZ_AAQJ02000001.1"/>
</dbReference>
<accession>A8PP35</accession>
<evidence type="ECO:0000256" key="3">
    <source>
        <dbReference type="ARBA" id="ARBA00022801"/>
    </source>
</evidence>
<dbReference type="PANTHER" id="PTHR30008">
    <property type="entry name" value="EXODEOXYRIBONUCLEASE 7 LARGE SUBUNIT"/>
    <property type="match status" value="1"/>
</dbReference>
<evidence type="ECO:0000259" key="7">
    <source>
        <dbReference type="Pfam" id="PF02601"/>
    </source>
</evidence>
<evidence type="ECO:0000256" key="2">
    <source>
        <dbReference type="ARBA" id="ARBA00022722"/>
    </source>
</evidence>
<dbReference type="InterPro" id="IPR025824">
    <property type="entry name" value="OB-fold_nuc-bd_dom"/>
</dbReference>
<dbReference type="GO" id="GO:0003676">
    <property type="term" value="F:nucleic acid binding"/>
    <property type="evidence" value="ECO:0007669"/>
    <property type="project" value="InterPro"/>
</dbReference>
<proteinExistence type="inferred from homology"/>
<keyword evidence="10" id="KW-1185">Reference proteome</keyword>
<dbReference type="InterPro" id="IPR020579">
    <property type="entry name" value="Exonuc_VII_lsu_C"/>
</dbReference>
<organism evidence="9 10">
    <name type="scientific">Rickettsiella grylli</name>
    <dbReference type="NCBI Taxonomy" id="59196"/>
    <lineage>
        <taxon>Bacteria</taxon>
        <taxon>Pseudomonadati</taxon>
        <taxon>Pseudomonadota</taxon>
        <taxon>Gammaproteobacteria</taxon>
        <taxon>Legionellales</taxon>
        <taxon>Coxiellaceae</taxon>
        <taxon>Rickettsiella</taxon>
    </lineage>
</organism>
<dbReference type="InterPro" id="IPR003753">
    <property type="entry name" value="Exonuc_VII_L"/>
</dbReference>
<dbReference type="AlphaFoldDB" id="A8PP35"/>
<dbReference type="CDD" id="cd04489">
    <property type="entry name" value="ExoVII_LU_OBF"/>
    <property type="match status" value="1"/>
</dbReference>
<dbReference type="GO" id="GO:0009318">
    <property type="term" value="C:exodeoxyribonuclease VII complex"/>
    <property type="evidence" value="ECO:0007669"/>
    <property type="project" value="UniProtKB-UniRule"/>
</dbReference>